<comment type="caution">
    <text evidence="1">The sequence shown here is derived from an EMBL/GenBank/DDBJ whole genome shotgun (WGS) entry which is preliminary data.</text>
</comment>
<keyword evidence="2" id="KW-1185">Reference proteome</keyword>
<protein>
    <submittedName>
        <fullName evidence="1">Uncharacterized protein</fullName>
    </submittedName>
</protein>
<evidence type="ECO:0000313" key="2">
    <source>
        <dbReference type="Proteomes" id="UP001470230"/>
    </source>
</evidence>
<proteinExistence type="predicted"/>
<dbReference type="Proteomes" id="UP001470230">
    <property type="component" value="Unassembled WGS sequence"/>
</dbReference>
<dbReference type="EMBL" id="JAPFFF010000071">
    <property type="protein sequence ID" value="KAK8836040.1"/>
    <property type="molecule type" value="Genomic_DNA"/>
</dbReference>
<reference evidence="1 2" key="1">
    <citation type="submission" date="2024-04" db="EMBL/GenBank/DDBJ databases">
        <title>Tritrichomonas musculus Genome.</title>
        <authorList>
            <person name="Alves-Ferreira E."/>
            <person name="Grigg M."/>
            <person name="Lorenzi H."/>
            <person name="Galac M."/>
        </authorList>
    </citation>
    <scope>NUCLEOTIDE SEQUENCE [LARGE SCALE GENOMIC DNA]</scope>
    <source>
        <strain evidence="1 2">EAF2021</strain>
    </source>
</reference>
<sequence>MSLIREWQHKDRDFGEILHAMVNLANKLLKMRLESWKLIFETRRESMEEEIGKDFYMFFCELLTLTIDQVPEFFNKVVNFIELSPIGLVENNLRMIEAFGIYSLRFEVGKIVYSVLNVVYKYRRFVP</sequence>
<gene>
    <name evidence="1" type="ORF">M9Y10_040241</name>
</gene>
<accession>A0ABR2GQ23</accession>
<name>A0ABR2GQ23_9EUKA</name>
<organism evidence="1 2">
    <name type="scientific">Tritrichomonas musculus</name>
    <dbReference type="NCBI Taxonomy" id="1915356"/>
    <lineage>
        <taxon>Eukaryota</taxon>
        <taxon>Metamonada</taxon>
        <taxon>Parabasalia</taxon>
        <taxon>Tritrichomonadida</taxon>
        <taxon>Tritrichomonadidae</taxon>
        <taxon>Tritrichomonas</taxon>
    </lineage>
</organism>
<evidence type="ECO:0000313" key="1">
    <source>
        <dbReference type="EMBL" id="KAK8836040.1"/>
    </source>
</evidence>